<comment type="caution">
    <text evidence="1">The sequence shown here is derived from an EMBL/GenBank/DDBJ whole genome shotgun (WGS) entry which is preliminary data.</text>
</comment>
<gene>
    <name evidence="1" type="ORF">CSKR_201236</name>
</gene>
<proteinExistence type="predicted"/>
<dbReference type="OrthoDB" id="10325514at2759"/>
<dbReference type="EMBL" id="NIRI02000042">
    <property type="protein sequence ID" value="KAG5450628.1"/>
    <property type="molecule type" value="Genomic_DNA"/>
</dbReference>
<dbReference type="Proteomes" id="UP000286415">
    <property type="component" value="Unassembled WGS sequence"/>
</dbReference>
<protein>
    <submittedName>
        <fullName evidence="1">Uncharacterized protein</fullName>
    </submittedName>
</protein>
<organism evidence="1 2">
    <name type="scientific">Clonorchis sinensis</name>
    <name type="common">Chinese liver fluke</name>
    <dbReference type="NCBI Taxonomy" id="79923"/>
    <lineage>
        <taxon>Eukaryota</taxon>
        <taxon>Metazoa</taxon>
        <taxon>Spiralia</taxon>
        <taxon>Lophotrochozoa</taxon>
        <taxon>Platyhelminthes</taxon>
        <taxon>Trematoda</taxon>
        <taxon>Digenea</taxon>
        <taxon>Opisthorchiida</taxon>
        <taxon>Opisthorchiata</taxon>
        <taxon>Opisthorchiidae</taxon>
        <taxon>Clonorchis</taxon>
    </lineage>
</organism>
<sequence length="209" mass="23765">MNGAIAKLKTGWGKFQKFFRYKHFTHKKSLDSIELSKLKQLTTRCSPYSHLPVEYGPDSTDFSENLTGMGNQNRLIQGLSFKRLKYSPWTTVSESVPTFKTGRPRLKVSLGKSRKCGKKAEFDQAQLVKCVEIMKTGGKEKVGQPRLRRSGRRKSGVWISRRLSVSVSDKEKLQEIQETAFENSGLGDLSEMRDKEICTSQRELLLQNG</sequence>
<reference evidence="1 2" key="1">
    <citation type="journal article" date="2018" name="Biotechnol. Adv.">
        <title>Improved genomic resources and new bioinformatic workflow for the carcinogenic parasite Clonorchis sinensis: Biotechnological implications.</title>
        <authorList>
            <person name="Wang D."/>
            <person name="Korhonen P.K."/>
            <person name="Gasser R.B."/>
            <person name="Young N.D."/>
        </authorList>
    </citation>
    <scope>NUCLEOTIDE SEQUENCE [LARGE SCALE GENOMIC DNA]</scope>
    <source>
        <strain evidence="1">Cs-k2</strain>
    </source>
</reference>
<evidence type="ECO:0000313" key="1">
    <source>
        <dbReference type="EMBL" id="KAG5450628.1"/>
    </source>
</evidence>
<accession>A0A8T1MNW5</accession>
<dbReference type="AlphaFoldDB" id="A0A8T1MNW5"/>
<keyword evidence="2" id="KW-1185">Reference proteome</keyword>
<name>A0A8T1MNW5_CLOSI</name>
<evidence type="ECO:0000313" key="2">
    <source>
        <dbReference type="Proteomes" id="UP000286415"/>
    </source>
</evidence>
<reference evidence="1 2" key="2">
    <citation type="journal article" date="2021" name="Genomics">
        <title>High-quality reference genome for Clonorchis sinensis.</title>
        <authorList>
            <person name="Young N.D."/>
            <person name="Stroehlein A.J."/>
            <person name="Kinkar L."/>
            <person name="Wang T."/>
            <person name="Sohn W.M."/>
            <person name="Chang B.C.H."/>
            <person name="Kaur P."/>
            <person name="Weisz D."/>
            <person name="Dudchenko O."/>
            <person name="Aiden E.L."/>
            <person name="Korhonen P.K."/>
            <person name="Gasser R.B."/>
        </authorList>
    </citation>
    <scope>NUCLEOTIDE SEQUENCE [LARGE SCALE GENOMIC DNA]</scope>
    <source>
        <strain evidence="1">Cs-k2</strain>
    </source>
</reference>